<reference evidence="2 3" key="1">
    <citation type="submission" date="2014-09" db="EMBL/GenBank/DDBJ databases">
        <title>Isolation and characterization of Aurantimonas altamirensis ON-56566 from clinical sample following a dog bite.</title>
        <authorList>
            <person name="Eshaghi A."/>
            <person name="Li A."/>
            <person name="Shahinas D."/>
            <person name="Bahn P."/>
            <person name="Kus J.V."/>
            <person name="Patel S.N."/>
        </authorList>
    </citation>
    <scope>NUCLEOTIDE SEQUENCE [LARGE SCALE GENOMIC DNA]</scope>
    <source>
        <strain evidence="2 3">ON-56566</strain>
    </source>
</reference>
<keyword evidence="1" id="KW-1133">Transmembrane helix</keyword>
<evidence type="ECO:0000313" key="3">
    <source>
        <dbReference type="Proteomes" id="UP000030826"/>
    </source>
</evidence>
<dbReference type="EMBL" id="JRFJ01000001">
    <property type="protein sequence ID" value="KHJ55375.1"/>
    <property type="molecule type" value="Genomic_DNA"/>
</dbReference>
<evidence type="ECO:0000313" key="2">
    <source>
        <dbReference type="EMBL" id="KHJ55375.1"/>
    </source>
</evidence>
<comment type="caution">
    <text evidence="2">The sequence shown here is derived from an EMBL/GenBank/DDBJ whole genome shotgun (WGS) entry which is preliminary data.</text>
</comment>
<sequence length="131" mass="13753">MEFTLPTTNADWLPFLAAVATLLGGLVHLFAPRLALRASGVPAGQARPAALAQIRGSLGGFWLGAGFAGILFYDQPIAQLVLGLAWLFAAFGRFVSMLSDSGLILVNWVALAIQLILAFLFIGPVFGLTPG</sequence>
<name>A0A0B1Q976_9HYPH</name>
<dbReference type="RefSeq" id="WP_039188243.1">
    <property type="nucleotide sequence ID" value="NZ_JAQRFV010000004.1"/>
</dbReference>
<keyword evidence="1" id="KW-0472">Membrane</keyword>
<evidence type="ECO:0000256" key="1">
    <source>
        <dbReference type="SAM" id="Phobius"/>
    </source>
</evidence>
<proteinExistence type="predicted"/>
<dbReference type="OrthoDB" id="9808658at2"/>
<feature type="transmembrane region" description="Helical" evidence="1">
    <location>
        <begin position="77"/>
        <end position="96"/>
    </location>
</feature>
<dbReference type="Proteomes" id="UP000030826">
    <property type="component" value="Unassembled WGS sequence"/>
</dbReference>
<gene>
    <name evidence="2" type="ORF">LA66_01510</name>
</gene>
<dbReference type="STRING" id="370622.LA66_01510"/>
<protein>
    <recommendedName>
        <fullName evidence="4">DUF4345 domain-containing protein</fullName>
    </recommendedName>
</protein>
<feature type="transmembrane region" description="Helical" evidence="1">
    <location>
        <begin position="103"/>
        <end position="126"/>
    </location>
</feature>
<organism evidence="2 3">
    <name type="scientific">Aureimonas altamirensis</name>
    <dbReference type="NCBI Taxonomy" id="370622"/>
    <lineage>
        <taxon>Bacteria</taxon>
        <taxon>Pseudomonadati</taxon>
        <taxon>Pseudomonadota</taxon>
        <taxon>Alphaproteobacteria</taxon>
        <taxon>Hyphomicrobiales</taxon>
        <taxon>Aurantimonadaceae</taxon>
        <taxon>Aureimonas</taxon>
    </lineage>
</organism>
<dbReference type="AlphaFoldDB" id="A0A0B1Q976"/>
<feature type="transmembrane region" description="Helical" evidence="1">
    <location>
        <begin position="12"/>
        <end position="31"/>
    </location>
</feature>
<keyword evidence="1" id="KW-0812">Transmembrane</keyword>
<feature type="transmembrane region" description="Helical" evidence="1">
    <location>
        <begin position="52"/>
        <end position="71"/>
    </location>
</feature>
<accession>A0A0B1Q976</accession>
<evidence type="ECO:0008006" key="4">
    <source>
        <dbReference type="Google" id="ProtNLM"/>
    </source>
</evidence>